<dbReference type="PANTHER" id="PTHR32294:SF4">
    <property type="entry name" value="ERROR-PRONE DNA POLYMERASE"/>
    <property type="match status" value="1"/>
</dbReference>
<evidence type="ECO:0000313" key="3">
    <source>
        <dbReference type="Proteomes" id="UP000199691"/>
    </source>
</evidence>
<evidence type="ECO:0000313" key="2">
    <source>
        <dbReference type="EMBL" id="SDO48205.1"/>
    </source>
</evidence>
<dbReference type="EMBL" id="FNIX01000002">
    <property type="protein sequence ID" value="SDO48205.1"/>
    <property type="molecule type" value="Genomic_DNA"/>
</dbReference>
<dbReference type="GO" id="GO:0006260">
    <property type="term" value="P:DNA replication"/>
    <property type="evidence" value="ECO:0007669"/>
    <property type="project" value="InterPro"/>
</dbReference>
<evidence type="ECO:0000259" key="1">
    <source>
        <dbReference type="Pfam" id="PF14579"/>
    </source>
</evidence>
<reference evidence="3" key="1">
    <citation type="submission" date="2016-10" db="EMBL/GenBank/DDBJ databases">
        <authorList>
            <person name="Varghese N."/>
            <person name="Submissions S."/>
        </authorList>
    </citation>
    <scope>NUCLEOTIDE SEQUENCE [LARGE SCALE GENOMIC DNA]</scope>
    <source>
        <strain evidence="3">CGMCC 4.6609</strain>
    </source>
</reference>
<accession>A0A1H0JWS5</accession>
<dbReference type="InterPro" id="IPR004805">
    <property type="entry name" value="DnaE2/DnaE/PolC"/>
</dbReference>
<sequence length="156" mass="16087">MGFHSPESLVADGRRHGVITRSLAPPHPQASSAGGHAVQLGLAGVRGLGTDIAQHVVDDRLAHGPFRDLADVGRRTRLTEPQLEALATAGALGELAGADRRTALWNAALPAREHADQLPGTTTIGDTTPALPGMSTLRSSSIRVASVRSISGISGQ</sequence>
<dbReference type="InterPro" id="IPR010994">
    <property type="entry name" value="RuvA_2-like"/>
</dbReference>
<name>A0A1H0JWS5_9PSEU</name>
<dbReference type="AlphaFoldDB" id="A0A1H0JWS5"/>
<dbReference type="STRING" id="641025.SAMN05421507_102673"/>
<gene>
    <name evidence="2" type="ORF">SAMN05421507_102673</name>
</gene>
<dbReference type="SUPFAM" id="SSF47781">
    <property type="entry name" value="RuvA domain 2-like"/>
    <property type="match status" value="1"/>
</dbReference>
<organism evidence="2 3">
    <name type="scientific">Lentzea jiangxiensis</name>
    <dbReference type="NCBI Taxonomy" id="641025"/>
    <lineage>
        <taxon>Bacteria</taxon>
        <taxon>Bacillati</taxon>
        <taxon>Actinomycetota</taxon>
        <taxon>Actinomycetes</taxon>
        <taxon>Pseudonocardiales</taxon>
        <taxon>Pseudonocardiaceae</taxon>
        <taxon>Lentzea</taxon>
    </lineage>
</organism>
<dbReference type="GO" id="GO:0008408">
    <property type="term" value="F:3'-5' exonuclease activity"/>
    <property type="evidence" value="ECO:0007669"/>
    <property type="project" value="InterPro"/>
</dbReference>
<dbReference type="InterPro" id="IPR029460">
    <property type="entry name" value="DNAPol_HHH"/>
</dbReference>
<feature type="domain" description="DNA polymerase helix-hairpin-helix motif" evidence="1">
    <location>
        <begin position="35"/>
        <end position="102"/>
    </location>
</feature>
<protein>
    <submittedName>
        <fullName evidence="2">Error-prone DNA polymerase</fullName>
    </submittedName>
</protein>
<dbReference type="Pfam" id="PF14579">
    <property type="entry name" value="HHH_6"/>
    <property type="match status" value="1"/>
</dbReference>
<proteinExistence type="predicted"/>
<keyword evidence="3" id="KW-1185">Reference proteome</keyword>
<dbReference type="PANTHER" id="PTHR32294">
    <property type="entry name" value="DNA POLYMERASE III SUBUNIT ALPHA"/>
    <property type="match status" value="1"/>
</dbReference>
<dbReference type="Proteomes" id="UP000199691">
    <property type="component" value="Unassembled WGS sequence"/>
</dbReference>